<name>A0ABR1CFK0_NECAM</name>
<accession>A0ABR1CFK0</accession>
<gene>
    <name evidence="2" type="primary">Necator_chrII.g7340</name>
    <name evidence="2" type="ORF">RB195_019547</name>
</gene>
<evidence type="ECO:0000313" key="3">
    <source>
        <dbReference type="Proteomes" id="UP001303046"/>
    </source>
</evidence>
<proteinExistence type="predicted"/>
<reference evidence="2 3" key="1">
    <citation type="submission" date="2023-08" db="EMBL/GenBank/DDBJ databases">
        <title>A Necator americanus chromosomal reference genome.</title>
        <authorList>
            <person name="Ilik V."/>
            <person name="Petrzelkova K.J."/>
            <person name="Pardy F."/>
            <person name="Fuh T."/>
            <person name="Niatou-Singa F.S."/>
            <person name="Gouil Q."/>
            <person name="Baker L."/>
            <person name="Ritchie M.E."/>
            <person name="Jex A.R."/>
            <person name="Gazzola D."/>
            <person name="Li H."/>
            <person name="Toshio Fujiwara R."/>
            <person name="Zhan B."/>
            <person name="Aroian R.V."/>
            <person name="Pafco B."/>
            <person name="Schwarz E.M."/>
        </authorList>
    </citation>
    <scope>NUCLEOTIDE SEQUENCE [LARGE SCALE GENOMIC DNA]</scope>
    <source>
        <strain evidence="2 3">Aroian</strain>
        <tissue evidence="2">Whole animal</tissue>
    </source>
</reference>
<feature type="region of interest" description="Disordered" evidence="1">
    <location>
        <begin position="170"/>
        <end position="198"/>
    </location>
</feature>
<organism evidence="2 3">
    <name type="scientific">Necator americanus</name>
    <name type="common">Human hookworm</name>
    <dbReference type="NCBI Taxonomy" id="51031"/>
    <lineage>
        <taxon>Eukaryota</taxon>
        <taxon>Metazoa</taxon>
        <taxon>Ecdysozoa</taxon>
        <taxon>Nematoda</taxon>
        <taxon>Chromadorea</taxon>
        <taxon>Rhabditida</taxon>
        <taxon>Rhabditina</taxon>
        <taxon>Rhabditomorpha</taxon>
        <taxon>Strongyloidea</taxon>
        <taxon>Ancylostomatidae</taxon>
        <taxon>Bunostominae</taxon>
        <taxon>Necator</taxon>
    </lineage>
</organism>
<evidence type="ECO:0000313" key="2">
    <source>
        <dbReference type="EMBL" id="KAK6736919.1"/>
    </source>
</evidence>
<dbReference type="EMBL" id="JAVFWL010000002">
    <property type="protein sequence ID" value="KAK6736919.1"/>
    <property type="molecule type" value="Genomic_DNA"/>
</dbReference>
<evidence type="ECO:0000256" key="1">
    <source>
        <dbReference type="SAM" id="MobiDB-lite"/>
    </source>
</evidence>
<protein>
    <submittedName>
        <fullName evidence="2">Uncharacterized protein</fullName>
    </submittedName>
</protein>
<dbReference type="Proteomes" id="UP001303046">
    <property type="component" value="Unassembled WGS sequence"/>
</dbReference>
<keyword evidence="3" id="KW-1185">Reference proteome</keyword>
<sequence length="198" mass="21547">MRFASGVVELPVLPKSNPISSSGRSELQILVDNVVRDLPSFEKHTSLLVSYMDKHQQETGRLEEYLRTVPLAPLVREFMEKCRAGRLKTVGCVTEQQAVSAAQNLFISRSRFESMRQGGRGSVVLPAPLADSPAAAVLQARDINADSFTSEAAIPVPVTLNETKAKLGVTSTAQKKRRTMDSATHTELRSRLAGLGAE</sequence>
<comment type="caution">
    <text evidence="2">The sequence shown here is derived from an EMBL/GenBank/DDBJ whole genome shotgun (WGS) entry which is preliminary data.</text>
</comment>